<keyword evidence="3" id="KW-1185">Reference proteome</keyword>
<organism evidence="2 3">
    <name type="scientific">Coregonus suidteri</name>
    <dbReference type="NCBI Taxonomy" id="861788"/>
    <lineage>
        <taxon>Eukaryota</taxon>
        <taxon>Metazoa</taxon>
        <taxon>Chordata</taxon>
        <taxon>Craniata</taxon>
        <taxon>Vertebrata</taxon>
        <taxon>Euteleostomi</taxon>
        <taxon>Actinopterygii</taxon>
        <taxon>Neopterygii</taxon>
        <taxon>Teleostei</taxon>
        <taxon>Protacanthopterygii</taxon>
        <taxon>Salmoniformes</taxon>
        <taxon>Salmonidae</taxon>
        <taxon>Coregoninae</taxon>
        <taxon>Coregonus</taxon>
    </lineage>
</organism>
<comment type="caution">
    <text evidence="2">The sequence shown here is derived from an EMBL/GenBank/DDBJ whole genome shotgun (WGS) entry which is preliminary data.</text>
</comment>
<protein>
    <submittedName>
        <fullName evidence="2">Uncharacterized protein</fullName>
    </submittedName>
</protein>
<reference evidence="2 3" key="1">
    <citation type="submission" date="2021-04" db="EMBL/GenBank/DDBJ databases">
        <authorList>
            <person name="De Guttry C."/>
            <person name="Zahm M."/>
            <person name="Klopp C."/>
            <person name="Cabau C."/>
            <person name="Louis A."/>
            <person name="Berthelot C."/>
            <person name="Parey E."/>
            <person name="Roest Crollius H."/>
            <person name="Montfort J."/>
            <person name="Robinson-Rechavi M."/>
            <person name="Bucao C."/>
            <person name="Bouchez O."/>
            <person name="Gislard M."/>
            <person name="Lluch J."/>
            <person name="Milhes M."/>
            <person name="Lampietro C."/>
            <person name="Lopez Roques C."/>
            <person name="Donnadieu C."/>
            <person name="Braasch I."/>
            <person name="Desvignes T."/>
            <person name="Postlethwait J."/>
            <person name="Bobe J."/>
            <person name="Wedekind C."/>
            <person name="Guiguen Y."/>
        </authorList>
    </citation>
    <scope>NUCLEOTIDE SEQUENCE [LARGE SCALE GENOMIC DNA]</scope>
    <source>
        <strain evidence="2">Cs_M1</strain>
        <tissue evidence="2">Blood</tissue>
    </source>
</reference>
<accession>A0AAN8QKR9</accession>
<evidence type="ECO:0000313" key="3">
    <source>
        <dbReference type="Proteomes" id="UP001356427"/>
    </source>
</evidence>
<dbReference type="AlphaFoldDB" id="A0AAN8QKR9"/>
<name>A0AAN8QKR9_9TELE</name>
<feature type="region of interest" description="Disordered" evidence="1">
    <location>
        <begin position="1"/>
        <end position="22"/>
    </location>
</feature>
<gene>
    <name evidence="2" type="ORF">J4Q44_G00293460</name>
</gene>
<evidence type="ECO:0000256" key="1">
    <source>
        <dbReference type="SAM" id="MobiDB-lite"/>
    </source>
</evidence>
<proteinExistence type="predicted"/>
<sequence length="64" mass="6766">MKIRDNEGCGNEDQTEETPGMIGCGNEDLTAVLVLRSCGGVVEPANGWEEACGEQAPFYCQSGV</sequence>
<dbReference type="Proteomes" id="UP001356427">
    <property type="component" value="Unassembled WGS sequence"/>
</dbReference>
<dbReference type="EMBL" id="JAGTTL010000027">
    <property type="protein sequence ID" value="KAK6301248.1"/>
    <property type="molecule type" value="Genomic_DNA"/>
</dbReference>
<evidence type="ECO:0000313" key="2">
    <source>
        <dbReference type="EMBL" id="KAK6301248.1"/>
    </source>
</evidence>